<evidence type="ECO:0008006" key="3">
    <source>
        <dbReference type="Google" id="ProtNLM"/>
    </source>
</evidence>
<dbReference type="RefSeq" id="WP_234530058.1">
    <property type="nucleotide sequence ID" value="NZ_CAKMAB010000001.1"/>
</dbReference>
<dbReference type="Proteomes" id="UP000838749">
    <property type="component" value="Unassembled WGS sequence"/>
</dbReference>
<reference evidence="1" key="1">
    <citation type="submission" date="2021-12" db="EMBL/GenBank/DDBJ databases">
        <authorList>
            <person name="Criscuolo A."/>
        </authorList>
    </citation>
    <scope>NUCLEOTIDE SEQUENCE</scope>
    <source>
        <strain evidence="1">CIP111894</strain>
    </source>
</reference>
<proteinExistence type="predicted"/>
<comment type="caution">
    <text evidence="1">The sequence shown here is derived from an EMBL/GenBank/DDBJ whole genome shotgun (WGS) entry which is preliminary data.</text>
</comment>
<protein>
    <recommendedName>
        <fullName evidence="3">Replication-relaxation</fullName>
    </recommendedName>
</protein>
<name>A0ABM9B640_9BACL</name>
<keyword evidence="2" id="KW-1185">Reference proteome</keyword>
<sequence length="201" mass="24239">MNARDKAIVEDIQRFRVLSRDLIADLHFQNVKNKVTAANYVLKRLRRDNYITSSDDRRQYIYFPVNGAIKKDSTKIPHFLMIADFYKQIAQIEKPRVFFVEPKYSKGMPEPDVFMIWKGMPWHIEIQRSNYSDRQMKEKLTRYDHYFLSNEWHNEEWQRPDKKIFPYLWISGVGKYAIGTRSYRVFQTDVVGMSEIINKKR</sequence>
<evidence type="ECO:0000313" key="1">
    <source>
        <dbReference type="EMBL" id="CAH1054042.1"/>
    </source>
</evidence>
<accession>A0ABM9B640</accession>
<organism evidence="1 2">
    <name type="scientific">Paenibacillus pseudetheri</name>
    <dbReference type="NCBI Taxonomy" id="2897682"/>
    <lineage>
        <taxon>Bacteria</taxon>
        <taxon>Bacillati</taxon>
        <taxon>Bacillota</taxon>
        <taxon>Bacilli</taxon>
        <taxon>Bacillales</taxon>
        <taxon>Paenibacillaceae</taxon>
        <taxon>Paenibacillus</taxon>
    </lineage>
</organism>
<evidence type="ECO:0000313" key="2">
    <source>
        <dbReference type="Proteomes" id="UP000838749"/>
    </source>
</evidence>
<dbReference type="EMBL" id="CAKMAB010000001">
    <property type="protein sequence ID" value="CAH1054042.1"/>
    <property type="molecule type" value="Genomic_DNA"/>
</dbReference>
<gene>
    <name evidence="1" type="ORF">PAECIP111894_00187</name>
</gene>